<feature type="coiled-coil region" evidence="3">
    <location>
        <begin position="786"/>
        <end position="896"/>
    </location>
</feature>
<dbReference type="InterPro" id="IPR008501">
    <property type="entry name" value="THOC7/Mft1"/>
</dbReference>
<dbReference type="Proteomes" id="UP000708208">
    <property type="component" value="Unassembled WGS sequence"/>
</dbReference>
<name>A0A8J2PD95_9HEXA</name>
<keyword evidence="5" id="KW-0732">Signal</keyword>
<dbReference type="AlphaFoldDB" id="A0A8J2PD95"/>
<comment type="subcellular location">
    <subcellularLocation>
        <location evidence="1">Nucleus</location>
    </subcellularLocation>
</comment>
<comment type="caution">
    <text evidence="6">The sequence shown here is derived from an EMBL/GenBank/DDBJ whole genome shotgun (WGS) entry which is preliminary data.</text>
</comment>
<sequence>MSRINIVPVFFLLVCGITVSFPSPIHGSNQVNQKNVDAIVDETERLIVAGESITQLDDTKRDIVLMIGNTGAGKTTITKFLTEVGKLESYDTGDRYLIRDTDQKISVGSTMVSKTIFPELFVDGATGTAFYDLPGFSDTRSTSIEIANAVFMKKVADHAHRVKLLFVVNYGSLRTGETRTDLKTFLEQAVDLVKSPAKFKSAIAIVATKVEVRRNRDQIIRGIASYLLTARANLEEVFHDVNKRRAAQDLIDAFLSKDGSGKYNRISYFKQPDNVGPLTRFPEVMSQKAHIETVLYRNTQFLAKSPEDFGFSVSSGAKLVITKLAERLNDRTTVTMATLGNRLASQLSTKVQTSNWSSLGSLIEEPKKLGEMAQSLASTKSLEAFKESLNKIIVHLKLTDVMADELKDLERKYSILKFLAQISGSTFSASILDWSQPIQISVSSFAASVSQKLANFGMEMESKVSAITQQINTNFVKKLQSFANAKEKQQLYLTFSNALKTAYDRLLSANSVNSFIQQVKNQMNILDKEVPTTTLEQLTKDINFDKSLPFKLLMWASPFEALLMKIKEGKYNMDLQVLQDDNTMTKANNKAVIDELNNRYQKDIKDHEKTLANLRNTITTDQQRWDAERAQMIKNHQEYMNKTDKLIKDLQARKSQKTGDGGNAAGLVWSILDGVSRIIGAATKRIRSSPVSTAIENMMTDELMRRRLLIDGEGGGDDRRALLLQRGFLSFCMEKPGEEMKSSQKKLVREMGQLEHVQLKTRFAIKANEEFREIYKDLAGRFAIEIEKTREELDSYRNTLDLAKENRKQQQEYSSLVKLIRMQPDRKKTELKKLKLESELAELEAQQKSIEDSLANRKRSMTVLMTAISSLYGLVNEEEEESRMKEEAARQAAEENLLKQLAEASMLAKSRHHFPPMEMDKSHTLVPNSNPGSPLEQVTPEGPVTDPRPFGFASDVLMSPMDPVKERYDELSESD</sequence>
<keyword evidence="7" id="KW-1185">Reference proteome</keyword>
<accession>A0A8J2PD95</accession>
<gene>
    <name evidence="6" type="ORF">AFUS01_LOCUS21274</name>
</gene>
<feature type="coiled-coil region" evidence="3">
    <location>
        <begin position="597"/>
        <end position="653"/>
    </location>
</feature>
<evidence type="ECO:0000256" key="3">
    <source>
        <dbReference type="SAM" id="Coils"/>
    </source>
</evidence>
<protein>
    <recommendedName>
        <fullName evidence="8">G domain-containing protein</fullName>
    </recommendedName>
</protein>
<evidence type="ECO:0000313" key="7">
    <source>
        <dbReference type="Proteomes" id="UP000708208"/>
    </source>
</evidence>
<keyword evidence="2" id="KW-0539">Nucleus</keyword>
<reference evidence="6" key="1">
    <citation type="submission" date="2021-06" db="EMBL/GenBank/DDBJ databases">
        <authorList>
            <person name="Hodson N. C."/>
            <person name="Mongue J. A."/>
            <person name="Jaron S. K."/>
        </authorList>
    </citation>
    <scope>NUCLEOTIDE SEQUENCE</scope>
</reference>
<feature type="region of interest" description="Disordered" evidence="4">
    <location>
        <begin position="915"/>
        <end position="975"/>
    </location>
</feature>
<evidence type="ECO:0008006" key="8">
    <source>
        <dbReference type="Google" id="ProtNLM"/>
    </source>
</evidence>
<evidence type="ECO:0000256" key="4">
    <source>
        <dbReference type="SAM" id="MobiDB-lite"/>
    </source>
</evidence>
<dbReference type="Pfam" id="PF05615">
    <property type="entry name" value="THOC7"/>
    <property type="match status" value="1"/>
</dbReference>
<dbReference type="OrthoDB" id="205166at2759"/>
<evidence type="ECO:0000256" key="1">
    <source>
        <dbReference type="ARBA" id="ARBA00004123"/>
    </source>
</evidence>
<dbReference type="GO" id="GO:0000445">
    <property type="term" value="C:THO complex part of transcription export complex"/>
    <property type="evidence" value="ECO:0007669"/>
    <property type="project" value="InterPro"/>
</dbReference>
<evidence type="ECO:0000256" key="5">
    <source>
        <dbReference type="SAM" id="SignalP"/>
    </source>
</evidence>
<proteinExistence type="predicted"/>
<evidence type="ECO:0000256" key="2">
    <source>
        <dbReference type="ARBA" id="ARBA00023242"/>
    </source>
</evidence>
<feature type="chain" id="PRO_5035266591" description="G domain-containing protein" evidence="5">
    <location>
        <begin position="28"/>
        <end position="975"/>
    </location>
</feature>
<dbReference type="EMBL" id="CAJVCH010237409">
    <property type="protein sequence ID" value="CAG7732786.1"/>
    <property type="molecule type" value="Genomic_DNA"/>
</dbReference>
<keyword evidence="3" id="KW-0175">Coiled coil</keyword>
<dbReference type="GO" id="GO:0006397">
    <property type="term" value="P:mRNA processing"/>
    <property type="evidence" value="ECO:0007669"/>
    <property type="project" value="InterPro"/>
</dbReference>
<feature type="signal peptide" evidence="5">
    <location>
        <begin position="1"/>
        <end position="27"/>
    </location>
</feature>
<feature type="compositionally biased region" description="Basic and acidic residues" evidence="4">
    <location>
        <begin position="963"/>
        <end position="975"/>
    </location>
</feature>
<organism evidence="6 7">
    <name type="scientific">Allacma fusca</name>
    <dbReference type="NCBI Taxonomy" id="39272"/>
    <lineage>
        <taxon>Eukaryota</taxon>
        <taxon>Metazoa</taxon>
        <taxon>Ecdysozoa</taxon>
        <taxon>Arthropoda</taxon>
        <taxon>Hexapoda</taxon>
        <taxon>Collembola</taxon>
        <taxon>Symphypleona</taxon>
        <taxon>Sminthuridae</taxon>
        <taxon>Allacma</taxon>
    </lineage>
</organism>
<evidence type="ECO:0000313" key="6">
    <source>
        <dbReference type="EMBL" id="CAG7732786.1"/>
    </source>
</evidence>